<organism evidence="1 2">
    <name type="scientific">Taxus chinensis</name>
    <name type="common">Chinese yew</name>
    <name type="synonym">Taxus wallichiana var. chinensis</name>
    <dbReference type="NCBI Taxonomy" id="29808"/>
    <lineage>
        <taxon>Eukaryota</taxon>
        <taxon>Viridiplantae</taxon>
        <taxon>Streptophyta</taxon>
        <taxon>Embryophyta</taxon>
        <taxon>Tracheophyta</taxon>
        <taxon>Spermatophyta</taxon>
        <taxon>Pinopsida</taxon>
        <taxon>Pinidae</taxon>
        <taxon>Conifers II</taxon>
        <taxon>Cupressales</taxon>
        <taxon>Taxaceae</taxon>
        <taxon>Taxus</taxon>
    </lineage>
</organism>
<dbReference type="AlphaFoldDB" id="A0AA38GHK0"/>
<feature type="non-terminal residue" evidence="1">
    <location>
        <position position="1"/>
    </location>
</feature>
<proteinExistence type="predicted"/>
<evidence type="ECO:0000313" key="1">
    <source>
        <dbReference type="EMBL" id="KAH9321673.1"/>
    </source>
</evidence>
<comment type="caution">
    <text evidence="1">The sequence shown here is derived from an EMBL/GenBank/DDBJ whole genome shotgun (WGS) entry which is preliminary data.</text>
</comment>
<name>A0AA38GHK0_TAXCH</name>
<dbReference type="EMBL" id="JAHRHJ020000003">
    <property type="protein sequence ID" value="KAH9321673.1"/>
    <property type="molecule type" value="Genomic_DNA"/>
</dbReference>
<reference evidence="1 2" key="1">
    <citation type="journal article" date="2021" name="Nat. Plants">
        <title>The Taxus genome provides insights into paclitaxel biosynthesis.</title>
        <authorList>
            <person name="Xiong X."/>
            <person name="Gou J."/>
            <person name="Liao Q."/>
            <person name="Li Y."/>
            <person name="Zhou Q."/>
            <person name="Bi G."/>
            <person name="Li C."/>
            <person name="Du R."/>
            <person name="Wang X."/>
            <person name="Sun T."/>
            <person name="Guo L."/>
            <person name="Liang H."/>
            <person name="Lu P."/>
            <person name="Wu Y."/>
            <person name="Zhang Z."/>
            <person name="Ro D.K."/>
            <person name="Shang Y."/>
            <person name="Huang S."/>
            <person name="Yan J."/>
        </authorList>
    </citation>
    <scope>NUCLEOTIDE SEQUENCE [LARGE SCALE GENOMIC DNA]</scope>
    <source>
        <strain evidence="1">Ta-2019</strain>
    </source>
</reference>
<evidence type="ECO:0000313" key="2">
    <source>
        <dbReference type="Proteomes" id="UP000824469"/>
    </source>
</evidence>
<gene>
    <name evidence="1" type="ORF">KI387_016312</name>
</gene>
<sequence length="107" mass="12166">KKKRKPDHGKTSNDYRATAYIYPTNESPFDSLIGCIRSSDEQVNTIRILEKSWVVGARRARLVIQDLMPVPQEGQYNLIDQLDKTPARISILDLLKTSTACYPKFAP</sequence>
<protein>
    <submittedName>
        <fullName evidence="1">Uncharacterized protein</fullName>
    </submittedName>
</protein>
<feature type="non-terminal residue" evidence="1">
    <location>
        <position position="107"/>
    </location>
</feature>
<dbReference type="Proteomes" id="UP000824469">
    <property type="component" value="Unassembled WGS sequence"/>
</dbReference>
<accession>A0AA38GHK0</accession>
<keyword evidence="2" id="KW-1185">Reference proteome</keyword>